<protein>
    <submittedName>
        <fullName evidence="5">HSP20-like chaperone</fullName>
    </submittedName>
</protein>
<evidence type="ECO:0000256" key="1">
    <source>
        <dbReference type="ARBA" id="ARBA00023016"/>
    </source>
</evidence>
<reference evidence="5" key="1">
    <citation type="journal article" date="2020" name="Stud. Mycol.">
        <title>101 Dothideomycetes genomes: a test case for predicting lifestyles and emergence of pathogens.</title>
        <authorList>
            <person name="Haridas S."/>
            <person name="Albert R."/>
            <person name="Binder M."/>
            <person name="Bloem J."/>
            <person name="Labutti K."/>
            <person name="Salamov A."/>
            <person name="Andreopoulos B."/>
            <person name="Baker S."/>
            <person name="Barry K."/>
            <person name="Bills G."/>
            <person name="Bluhm B."/>
            <person name="Cannon C."/>
            <person name="Castanera R."/>
            <person name="Culley D."/>
            <person name="Daum C."/>
            <person name="Ezra D."/>
            <person name="Gonzalez J."/>
            <person name="Henrissat B."/>
            <person name="Kuo A."/>
            <person name="Liang C."/>
            <person name="Lipzen A."/>
            <person name="Lutzoni F."/>
            <person name="Magnuson J."/>
            <person name="Mondo S."/>
            <person name="Nolan M."/>
            <person name="Ohm R."/>
            <person name="Pangilinan J."/>
            <person name="Park H.-J."/>
            <person name="Ramirez L."/>
            <person name="Alfaro M."/>
            <person name="Sun H."/>
            <person name="Tritt A."/>
            <person name="Yoshinaga Y."/>
            <person name="Zwiers L.-H."/>
            <person name="Turgeon B."/>
            <person name="Goodwin S."/>
            <person name="Spatafora J."/>
            <person name="Crous P."/>
            <person name="Grigoriev I."/>
        </authorList>
    </citation>
    <scope>NUCLEOTIDE SEQUENCE</scope>
    <source>
        <strain evidence="5">CBS 121410</strain>
    </source>
</reference>
<dbReference type="AlphaFoldDB" id="A0A9P4HNF5"/>
<dbReference type="PANTHER" id="PTHR11527">
    <property type="entry name" value="HEAT-SHOCK PROTEIN 20 FAMILY MEMBER"/>
    <property type="match status" value="1"/>
</dbReference>
<dbReference type="SUPFAM" id="SSF49764">
    <property type="entry name" value="HSP20-like chaperones"/>
    <property type="match status" value="1"/>
</dbReference>
<dbReference type="EMBL" id="ML978736">
    <property type="protein sequence ID" value="KAF2084910.1"/>
    <property type="molecule type" value="Genomic_DNA"/>
</dbReference>
<evidence type="ECO:0000256" key="2">
    <source>
        <dbReference type="PROSITE-ProRule" id="PRU00285"/>
    </source>
</evidence>
<comment type="similarity">
    <text evidence="2 3">Belongs to the small heat shock protein (HSP20) family.</text>
</comment>
<name>A0A9P4HNF5_9PEZI</name>
<keyword evidence="1" id="KW-0346">Stress response</keyword>
<dbReference type="Pfam" id="PF00011">
    <property type="entry name" value="HSP20"/>
    <property type="match status" value="1"/>
</dbReference>
<keyword evidence="6" id="KW-1185">Reference proteome</keyword>
<evidence type="ECO:0000259" key="4">
    <source>
        <dbReference type="PROSITE" id="PS01031"/>
    </source>
</evidence>
<dbReference type="OrthoDB" id="5511210at2759"/>
<dbReference type="InterPro" id="IPR031107">
    <property type="entry name" value="Small_HSP"/>
</dbReference>
<dbReference type="InterPro" id="IPR002068">
    <property type="entry name" value="A-crystallin/Hsp20_dom"/>
</dbReference>
<evidence type="ECO:0000256" key="3">
    <source>
        <dbReference type="RuleBase" id="RU003616"/>
    </source>
</evidence>
<dbReference type="Gene3D" id="2.60.40.790">
    <property type="match status" value="1"/>
</dbReference>
<dbReference type="InterPro" id="IPR008978">
    <property type="entry name" value="HSP20-like_chaperone"/>
</dbReference>
<feature type="domain" description="SHSP" evidence="4">
    <location>
        <begin position="31"/>
        <end position="151"/>
    </location>
</feature>
<organism evidence="5 6">
    <name type="scientific">Saccharata proteae CBS 121410</name>
    <dbReference type="NCBI Taxonomy" id="1314787"/>
    <lineage>
        <taxon>Eukaryota</taxon>
        <taxon>Fungi</taxon>
        <taxon>Dikarya</taxon>
        <taxon>Ascomycota</taxon>
        <taxon>Pezizomycotina</taxon>
        <taxon>Dothideomycetes</taxon>
        <taxon>Dothideomycetes incertae sedis</taxon>
        <taxon>Botryosphaeriales</taxon>
        <taxon>Saccharataceae</taxon>
        <taxon>Saccharata</taxon>
    </lineage>
</organism>
<proteinExistence type="inferred from homology"/>
<dbReference type="CDD" id="cd06464">
    <property type="entry name" value="ACD_sHsps-like"/>
    <property type="match status" value="1"/>
</dbReference>
<comment type="caution">
    <text evidence="5">The sequence shown here is derived from an EMBL/GenBank/DDBJ whole genome shotgun (WGS) entry which is preliminary data.</text>
</comment>
<dbReference type="PROSITE" id="PS01031">
    <property type="entry name" value="SHSP"/>
    <property type="match status" value="1"/>
</dbReference>
<evidence type="ECO:0000313" key="5">
    <source>
        <dbReference type="EMBL" id="KAF2084910.1"/>
    </source>
</evidence>
<sequence>MGGPFNFGGLAELFQQQLFGPEQNSGEDRTATQEDFKPEADVFDTETAYVVHVSLPGAKKEDIGVSWDAEKSELSIGGVVYRPGDEDLMKTLALDERKVGAFERKIRLGSRANPAQVDDDSITAKLEDGILRVEVPKLDKDYVEIKKVDIE</sequence>
<gene>
    <name evidence="5" type="ORF">K490DRAFT_47962</name>
</gene>
<evidence type="ECO:0000313" key="6">
    <source>
        <dbReference type="Proteomes" id="UP000799776"/>
    </source>
</evidence>
<dbReference type="Proteomes" id="UP000799776">
    <property type="component" value="Unassembled WGS sequence"/>
</dbReference>
<accession>A0A9P4HNF5</accession>